<keyword evidence="2" id="KW-0460">Magnesium</keyword>
<keyword evidence="6" id="KW-1185">Reference proteome</keyword>
<protein>
    <recommendedName>
        <fullName evidence="4">Terpene synthase metal-binding domain-containing protein</fullName>
    </recommendedName>
</protein>
<comment type="caution">
    <text evidence="5">The sequence shown here is derived from an EMBL/GenBank/DDBJ whole genome shotgun (WGS) entry which is preliminary data.</text>
</comment>
<keyword evidence="1" id="KW-0479">Metal-binding</keyword>
<feature type="domain" description="Terpene synthase metal-binding" evidence="4">
    <location>
        <begin position="5"/>
        <end position="147"/>
    </location>
</feature>
<dbReference type="PANTHER" id="PTHR31225:SF93">
    <property type="entry name" value="ALPHA-HUMULENE_(-)-(E)-BETA-CARYOPHYLLENE SYNTHASE"/>
    <property type="match status" value="1"/>
</dbReference>
<evidence type="ECO:0000313" key="5">
    <source>
        <dbReference type="EMBL" id="KAF5728337.1"/>
    </source>
</evidence>
<dbReference type="AlphaFoldDB" id="A0A7J7C3A1"/>
<dbReference type="GO" id="GO:0010333">
    <property type="term" value="F:terpene synthase activity"/>
    <property type="evidence" value="ECO:0007669"/>
    <property type="project" value="InterPro"/>
</dbReference>
<evidence type="ECO:0000313" key="6">
    <source>
        <dbReference type="Proteomes" id="UP000593562"/>
    </source>
</evidence>
<accession>A0A7J7C3A1</accession>
<proteinExistence type="predicted"/>
<evidence type="ECO:0000256" key="3">
    <source>
        <dbReference type="ARBA" id="ARBA00023239"/>
    </source>
</evidence>
<name>A0A7J7C3A1_TRIWF</name>
<dbReference type="GO" id="GO:0000287">
    <property type="term" value="F:magnesium ion binding"/>
    <property type="evidence" value="ECO:0007669"/>
    <property type="project" value="InterPro"/>
</dbReference>
<dbReference type="EMBL" id="JAAARO010000021">
    <property type="protein sequence ID" value="KAF5728337.1"/>
    <property type="molecule type" value="Genomic_DNA"/>
</dbReference>
<evidence type="ECO:0000256" key="1">
    <source>
        <dbReference type="ARBA" id="ARBA00022723"/>
    </source>
</evidence>
<keyword evidence="3" id="KW-0456">Lyase</keyword>
<dbReference type="InterPro" id="IPR050148">
    <property type="entry name" value="Terpene_synthase-like"/>
</dbReference>
<dbReference type="Proteomes" id="UP000593562">
    <property type="component" value="Unassembled WGS sequence"/>
</dbReference>
<dbReference type="GO" id="GO:0016114">
    <property type="term" value="P:terpenoid biosynthetic process"/>
    <property type="evidence" value="ECO:0007669"/>
    <property type="project" value="InterPro"/>
</dbReference>
<gene>
    <name evidence="5" type="ORF">HS088_TW21G00484</name>
</gene>
<sequence>MTSKKDFANELEEDRSQALESLKKEWKMLVKAYFTEAKWCKEGYMPPYDEYMMIARVTSTIQILMLGCFLGMGAPAKSDTIEWIRSIPKLLEASQIIPRLLNDITHEVENENEHVITGVECCMEEYGISREKAVEEVFKKCAYSWKDINEECMRPTSVPRKFAMAIVNINRAAEITYKHDNGFTNQLSLQDAIASLVVHKIPL</sequence>
<dbReference type="InParanoid" id="A0A7J7C3A1"/>
<evidence type="ECO:0000259" key="4">
    <source>
        <dbReference type="Pfam" id="PF03936"/>
    </source>
</evidence>
<dbReference type="InterPro" id="IPR005630">
    <property type="entry name" value="Terpene_synthase_metal-bd"/>
</dbReference>
<organism evidence="5 6">
    <name type="scientific">Tripterygium wilfordii</name>
    <name type="common">Thunder God vine</name>
    <dbReference type="NCBI Taxonomy" id="458696"/>
    <lineage>
        <taxon>Eukaryota</taxon>
        <taxon>Viridiplantae</taxon>
        <taxon>Streptophyta</taxon>
        <taxon>Embryophyta</taxon>
        <taxon>Tracheophyta</taxon>
        <taxon>Spermatophyta</taxon>
        <taxon>Magnoliopsida</taxon>
        <taxon>eudicotyledons</taxon>
        <taxon>Gunneridae</taxon>
        <taxon>Pentapetalae</taxon>
        <taxon>rosids</taxon>
        <taxon>fabids</taxon>
        <taxon>Celastrales</taxon>
        <taxon>Celastraceae</taxon>
        <taxon>Tripterygium</taxon>
    </lineage>
</organism>
<evidence type="ECO:0000256" key="2">
    <source>
        <dbReference type="ARBA" id="ARBA00022842"/>
    </source>
</evidence>
<dbReference type="Pfam" id="PF03936">
    <property type="entry name" value="Terpene_synth_C"/>
    <property type="match status" value="1"/>
</dbReference>
<reference evidence="5 6" key="1">
    <citation type="journal article" date="2020" name="Nat. Commun.">
        <title>Genome of Tripterygium wilfordii and identification of cytochrome P450 involved in triptolide biosynthesis.</title>
        <authorList>
            <person name="Tu L."/>
            <person name="Su P."/>
            <person name="Zhang Z."/>
            <person name="Gao L."/>
            <person name="Wang J."/>
            <person name="Hu T."/>
            <person name="Zhou J."/>
            <person name="Zhang Y."/>
            <person name="Zhao Y."/>
            <person name="Liu Y."/>
            <person name="Song Y."/>
            <person name="Tong Y."/>
            <person name="Lu Y."/>
            <person name="Yang J."/>
            <person name="Xu C."/>
            <person name="Jia M."/>
            <person name="Peters R.J."/>
            <person name="Huang L."/>
            <person name="Gao W."/>
        </authorList>
    </citation>
    <scope>NUCLEOTIDE SEQUENCE [LARGE SCALE GENOMIC DNA]</scope>
    <source>
        <strain evidence="6">cv. XIE 37</strain>
        <tissue evidence="5">Leaf</tissue>
    </source>
</reference>
<dbReference type="SUPFAM" id="SSF48576">
    <property type="entry name" value="Terpenoid synthases"/>
    <property type="match status" value="1"/>
</dbReference>
<dbReference type="PANTHER" id="PTHR31225">
    <property type="entry name" value="OS04G0344100 PROTEIN-RELATED"/>
    <property type="match status" value="1"/>
</dbReference>
<dbReference type="Gene3D" id="1.10.600.10">
    <property type="entry name" value="Farnesyl Diphosphate Synthase"/>
    <property type="match status" value="1"/>
</dbReference>
<dbReference type="InterPro" id="IPR008949">
    <property type="entry name" value="Isoprenoid_synthase_dom_sf"/>
</dbReference>